<dbReference type="OrthoDB" id="8890589at2759"/>
<dbReference type="Pfam" id="PF02931">
    <property type="entry name" value="Neur_chan_LBD"/>
    <property type="match status" value="1"/>
</dbReference>
<organism evidence="4">
    <name type="scientific">Gongylonema pulchrum</name>
    <dbReference type="NCBI Taxonomy" id="637853"/>
    <lineage>
        <taxon>Eukaryota</taxon>
        <taxon>Metazoa</taxon>
        <taxon>Ecdysozoa</taxon>
        <taxon>Nematoda</taxon>
        <taxon>Chromadorea</taxon>
        <taxon>Rhabditida</taxon>
        <taxon>Spirurina</taxon>
        <taxon>Spiruromorpha</taxon>
        <taxon>Spiruroidea</taxon>
        <taxon>Gongylonematidae</taxon>
        <taxon>Gongylonema</taxon>
    </lineage>
</organism>
<dbReference type="GO" id="GO:0005230">
    <property type="term" value="F:extracellular ligand-gated monoatomic ion channel activity"/>
    <property type="evidence" value="ECO:0007669"/>
    <property type="project" value="InterPro"/>
</dbReference>
<reference evidence="4" key="1">
    <citation type="submission" date="2016-06" db="UniProtKB">
        <authorList>
            <consortium name="WormBaseParasite"/>
        </authorList>
    </citation>
    <scope>IDENTIFICATION</scope>
</reference>
<name>A0A183DXJ5_9BILA</name>
<evidence type="ECO:0000313" key="4">
    <source>
        <dbReference type="WBParaSite" id="GPUH_0001345101-mRNA-1"/>
    </source>
</evidence>
<accession>A0A183DXJ5</accession>
<dbReference type="WBParaSite" id="GPUH_0001345101-mRNA-1">
    <property type="protein sequence ID" value="GPUH_0001345101-mRNA-1"/>
    <property type="gene ID" value="GPUH_0001345101"/>
</dbReference>
<dbReference type="AlphaFoldDB" id="A0A183DXJ5"/>
<protein>
    <submittedName>
        <fullName evidence="4">Neur_chan_LBD domain-containing protein</fullName>
    </submittedName>
</protein>
<dbReference type="InterPro" id="IPR006202">
    <property type="entry name" value="Neur_chan_lig-bd"/>
</dbReference>
<dbReference type="SUPFAM" id="SSF63712">
    <property type="entry name" value="Nicotinic receptor ligand binding domain-like"/>
    <property type="match status" value="1"/>
</dbReference>
<dbReference type="Gene3D" id="2.70.170.10">
    <property type="entry name" value="Neurotransmitter-gated ion-channel ligand-binding domain"/>
    <property type="match status" value="1"/>
</dbReference>
<keyword evidence="3" id="KW-1185">Reference proteome</keyword>
<evidence type="ECO:0000313" key="3">
    <source>
        <dbReference type="Proteomes" id="UP000271098"/>
    </source>
</evidence>
<proteinExistence type="predicted"/>
<dbReference type="InterPro" id="IPR036734">
    <property type="entry name" value="Neur_chan_lig-bd_sf"/>
</dbReference>
<evidence type="ECO:0000259" key="1">
    <source>
        <dbReference type="Pfam" id="PF02931"/>
    </source>
</evidence>
<reference evidence="2 3" key="2">
    <citation type="submission" date="2018-11" db="EMBL/GenBank/DDBJ databases">
        <authorList>
            <consortium name="Pathogen Informatics"/>
        </authorList>
    </citation>
    <scope>NUCLEOTIDE SEQUENCE [LARGE SCALE GENOMIC DNA]</scope>
</reference>
<evidence type="ECO:0000313" key="2">
    <source>
        <dbReference type="EMBL" id="VDN22300.1"/>
    </source>
</evidence>
<gene>
    <name evidence="2" type="ORF">GPUH_LOCUS13436</name>
</gene>
<feature type="domain" description="Neurotransmitter-gated ion-channel ligand-binding" evidence="1">
    <location>
        <begin position="28"/>
        <end position="105"/>
    </location>
</feature>
<dbReference type="GO" id="GO:0016020">
    <property type="term" value="C:membrane"/>
    <property type="evidence" value="ECO:0007669"/>
    <property type="project" value="InterPro"/>
</dbReference>
<sequence length="105" mass="12348">MAFRIKQKAAILFKSAPAGTFMKRKANKFQDYTVDLYLRQFWHDSRLAFESDDETKLTIGIDLVKSIWVPDTFFPNEKKSFFHEATTHNSFLRIDSRGNVLRSIR</sequence>
<dbReference type="Proteomes" id="UP000271098">
    <property type="component" value="Unassembled WGS sequence"/>
</dbReference>
<dbReference type="EMBL" id="UYRT01080220">
    <property type="protein sequence ID" value="VDN22300.1"/>
    <property type="molecule type" value="Genomic_DNA"/>
</dbReference>